<keyword evidence="5" id="KW-0460">Magnesium</keyword>
<evidence type="ECO:0000259" key="7">
    <source>
        <dbReference type="Pfam" id="PF03828"/>
    </source>
</evidence>
<feature type="compositionally biased region" description="Acidic residues" evidence="6">
    <location>
        <begin position="465"/>
        <end position="478"/>
    </location>
</feature>
<comment type="cofactor">
    <cofactor evidence="1">
        <name>Mn(2+)</name>
        <dbReference type="ChEBI" id="CHEBI:29035"/>
    </cofactor>
</comment>
<feature type="domain" description="PAP-associated" evidence="7">
    <location>
        <begin position="336"/>
        <end position="388"/>
    </location>
</feature>
<dbReference type="OrthoDB" id="2274644at2759"/>
<accession>A0A443S6I9</accession>
<dbReference type="PANTHER" id="PTHR12271:SF66">
    <property type="entry name" value="TERMINAL URIDYLYLTRANSFERASE TAILOR"/>
    <property type="match status" value="1"/>
</dbReference>
<evidence type="ECO:0000256" key="2">
    <source>
        <dbReference type="ARBA" id="ARBA00001946"/>
    </source>
</evidence>
<sequence length="488" mass="56699">MQSLCVVQQPLGPTTCRCSDEQQKFLVCNCVQHKNCPTLHCDLCNYNTDIGNIMKHFESVKHSDRYRKLMQDLYLTHLPPPTAAHYRRMSASVTNLVKRSELTNEDIHNRQLSLQRFNEILQRIEPNCTIRVYGSTINGFGLKHSNVNIELARQGEETAESSGQLLRRISEVISQFQRFDFQYTEIVDDFDLKVPRLNFVELTKDRQYTRRLKFELSVTAEKSWKSSTLFNFYAKFDERARILGIALRLWARAFKLDNQENGTWPPIAFVVLVIHYLQRTEPPVLPCFHELQDKTSPKSTEGKELKENSEEEAHHELADADIAAFKHTWEVKNKKSVGELWIGLFRYYIYDFQCGTHVVSIRKTTKFDTHGNKGWGTKILAIEDPTRPSCNLSRSVGNIKIYHFFTEVWRDTYKYLMTPHTSSGAFFSQRDFELSVRPVLSRLQLLSLRVENFKALKDAAKSDDQSEENDHESSDEDSNTQQQAYVES</sequence>
<dbReference type="GO" id="GO:0050265">
    <property type="term" value="F:RNA uridylyltransferase activity"/>
    <property type="evidence" value="ECO:0007669"/>
    <property type="project" value="TreeGrafter"/>
</dbReference>
<dbReference type="Gene3D" id="3.30.460.10">
    <property type="entry name" value="Beta Polymerase, domain 2"/>
    <property type="match status" value="1"/>
</dbReference>
<evidence type="ECO:0000256" key="1">
    <source>
        <dbReference type="ARBA" id="ARBA00001936"/>
    </source>
</evidence>
<dbReference type="GO" id="GO:0046872">
    <property type="term" value="F:metal ion binding"/>
    <property type="evidence" value="ECO:0007669"/>
    <property type="project" value="UniProtKB-KW"/>
</dbReference>
<evidence type="ECO:0000256" key="5">
    <source>
        <dbReference type="ARBA" id="ARBA00022842"/>
    </source>
</evidence>
<feature type="region of interest" description="Disordered" evidence="6">
    <location>
        <begin position="459"/>
        <end position="488"/>
    </location>
</feature>
<organism evidence="9 10">
    <name type="scientific">Leptotrombidium deliense</name>
    <dbReference type="NCBI Taxonomy" id="299467"/>
    <lineage>
        <taxon>Eukaryota</taxon>
        <taxon>Metazoa</taxon>
        <taxon>Ecdysozoa</taxon>
        <taxon>Arthropoda</taxon>
        <taxon>Chelicerata</taxon>
        <taxon>Arachnida</taxon>
        <taxon>Acari</taxon>
        <taxon>Acariformes</taxon>
        <taxon>Trombidiformes</taxon>
        <taxon>Prostigmata</taxon>
        <taxon>Anystina</taxon>
        <taxon>Parasitengona</taxon>
        <taxon>Trombiculoidea</taxon>
        <taxon>Trombiculidae</taxon>
        <taxon>Leptotrombidium</taxon>
    </lineage>
</organism>
<dbReference type="PANTHER" id="PTHR12271">
    <property type="entry name" value="POLY A POLYMERASE CID PAP -RELATED"/>
    <property type="match status" value="1"/>
</dbReference>
<dbReference type="AlphaFoldDB" id="A0A443S6I9"/>
<comment type="cofactor">
    <cofactor evidence="2">
        <name>Mg(2+)</name>
        <dbReference type="ChEBI" id="CHEBI:18420"/>
    </cofactor>
</comment>
<reference evidence="9 10" key="1">
    <citation type="journal article" date="2018" name="Gigascience">
        <title>Genomes of trombidid mites reveal novel predicted allergens and laterally-transferred genes associated with secondary metabolism.</title>
        <authorList>
            <person name="Dong X."/>
            <person name="Chaisiri K."/>
            <person name="Xia D."/>
            <person name="Armstrong S.D."/>
            <person name="Fang Y."/>
            <person name="Donnelly M.J."/>
            <person name="Kadowaki T."/>
            <person name="McGarry J.W."/>
            <person name="Darby A.C."/>
            <person name="Makepeace B.L."/>
        </authorList>
    </citation>
    <scope>NUCLEOTIDE SEQUENCE [LARGE SCALE GENOMIC DNA]</scope>
    <source>
        <strain evidence="9">UoL-UT</strain>
    </source>
</reference>
<keyword evidence="3 9" id="KW-0808">Transferase</keyword>
<evidence type="ECO:0000256" key="6">
    <source>
        <dbReference type="SAM" id="MobiDB-lite"/>
    </source>
</evidence>
<protein>
    <submittedName>
        <fullName evidence="9">Terminal uridylyltransferase 4-like protein</fullName>
    </submittedName>
</protein>
<name>A0A443S6I9_9ACAR</name>
<dbReference type="SUPFAM" id="SSF81631">
    <property type="entry name" value="PAP/OAS1 substrate-binding domain"/>
    <property type="match status" value="1"/>
</dbReference>
<evidence type="ECO:0000313" key="10">
    <source>
        <dbReference type="Proteomes" id="UP000288716"/>
    </source>
</evidence>
<dbReference type="Proteomes" id="UP000288716">
    <property type="component" value="Unassembled WGS sequence"/>
</dbReference>
<dbReference type="SUPFAM" id="SSF81301">
    <property type="entry name" value="Nucleotidyltransferase"/>
    <property type="match status" value="1"/>
</dbReference>
<dbReference type="InterPro" id="IPR043519">
    <property type="entry name" value="NT_sf"/>
</dbReference>
<evidence type="ECO:0000256" key="3">
    <source>
        <dbReference type="ARBA" id="ARBA00022679"/>
    </source>
</evidence>
<dbReference type="GO" id="GO:0031123">
    <property type="term" value="P:RNA 3'-end processing"/>
    <property type="evidence" value="ECO:0007669"/>
    <property type="project" value="TreeGrafter"/>
</dbReference>
<dbReference type="CDD" id="cd05402">
    <property type="entry name" value="NT_PAP_TUTase"/>
    <property type="match status" value="1"/>
</dbReference>
<dbReference type="EMBL" id="NCKV01007115">
    <property type="protein sequence ID" value="RWS23104.1"/>
    <property type="molecule type" value="Genomic_DNA"/>
</dbReference>
<dbReference type="Pfam" id="PF03828">
    <property type="entry name" value="PAP_assoc"/>
    <property type="match status" value="1"/>
</dbReference>
<dbReference type="Pfam" id="PF19088">
    <property type="entry name" value="TUTase"/>
    <property type="match status" value="1"/>
</dbReference>
<keyword evidence="10" id="KW-1185">Reference proteome</keyword>
<feature type="compositionally biased region" description="Polar residues" evidence="6">
    <location>
        <begin position="479"/>
        <end position="488"/>
    </location>
</feature>
<proteinExistence type="predicted"/>
<dbReference type="STRING" id="299467.A0A443S6I9"/>
<gene>
    <name evidence="9" type="ORF">B4U80_09768</name>
</gene>
<dbReference type="InterPro" id="IPR045100">
    <property type="entry name" value="TUT4/7_NTP_transf"/>
</dbReference>
<keyword evidence="4" id="KW-0479">Metal-binding</keyword>
<dbReference type="VEuPathDB" id="VectorBase:LDEU008936"/>
<keyword evidence="9" id="KW-0548">Nucleotidyltransferase</keyword>
<dbReference type="InterPro" id="IPR002058">
    <property type="entry name" value="PAP_assoc"/>
</dbReference>
<comment type="caution">
    <text evidence="9">The sequence shown here is derived from an EMBL/GenBank/DDBJ whole genome shotgun (WGS) entry which is preliminary data.</text>
</comment>
<evidence type="ECO:0000256" key="4">
    <source>
        <dbReference type="ARBA" id="ARBA00022723"/>
    </source>
</evidence>
<dbReference type="Gene3D" id="1.10.1410.10">
    <property type="match status" value="1"/>
</dbReference>
<evidence type="ECO:0000259" key="8">
    <source>
        <dbReference type="Pfam" id="PF19088"/>
    </source>
</evidence>
<feature type="domain" description="Terminal uridylyltransferase 4/7 nucleotidyltransferase" evidence="8">
    <location>
        <begin position="74"/>
        <end position="196"/>
    </location>
</feature>
<evidence type="ECO:0000313" key="9">
    <source>
        <dbReference type="EMBL" id="RWS23104.1"/>
    </source>
</evidence>